<comment type="caution">
    <text evidence="5">The sequence shown here is derived from an EMBL/GenBank/DDBJ whole genome shotgun (WGS) entry which is preliminary data.</text>
</comment>
<evidence type="ECO:0000256" key="3">
    <source>
        <dbReference type="PROSITE-ProRule" id="PRU01248"/>
    </source>
</evidence>
<dbReference type="SUPFAM" id="SSF56349">
    <property type="entry name" value="DNA breaking-rejoining enzymes"/>
    <property type="match status" value="1"/>
</dbReference>
<dbReference type="Gene3D" id="1.10.443.10">
    <property type="entry name" value="Intergrase catalytic core"/>
    <property type="match status" value="1"/>
</dbReference>
<dbReference type="InterPro" id="IPR010998">
    <property type="entry name" value="Integrase_recombinase_N"/>
</dbReference>
<name>A0ABT7DQ50_9ACTN</name>
<organism evidence="5 6">
    <name type="scientific">Gordonibacter faecis</name>
    <dbReference type="NCBI Taxonomy" id="3047475"/>
    <lineage>
        <taxon>Bacteria</taxon>
        <taxon>Bacillati</taxon>
        <taxon>Actinomycetota</taxon>
        <taxon>Coriobacteriia</taxon>
        <taxon>Eggerthellales</taxon>
        <taxon>Eggerthellaceae</taxon>
        <taxon>Gordonibacter</taxon>
    </lineage>
</organism>
<evidence type="ECO:0000313" key="5">
    <source>
        <dbReference type="EMBL" id="MDJ1651664.1"/>
    </source>
</evidence>
<keyword evidence="6" id="KW-1185">Reference proteome</keyword>
<proteinExistence type="predicted"/>
<dbReference type="EMBL" id="JASJEU010000024">
    <property type="protein sequence ID" value="MDJ1651664.1"/>
    <property type="molecule type" value="Genomic_DNA"/>
</dbReference>
<accession>A0ABT7DQ50</accession>
<dbReference type="InterPro" id="IPR011010">
    <property type="entry name" value="DNA_brk_join_enz"/>
</dbReference>
<evidence type="ECO:0000256" key="2">
    <source>
        <dbReference type="ARBA" id="ARBA00023172"/>
    </source>
</evidence>
<evidence type="ECO:0000313" key="6">
    <source>
        <dbReference type="Proteomes" id="UP001232750"/>
    </source>
</evidence>
<feature type="domain" description="Core-binding (CB)" evidence="4">
    <location>
        <begin position="1"/>
        <end position="76"/>
    </location>
</feature>
<dbReference type="PROSITE" id="PS51900">
    <property type="entry name" value="CB"/>
    <property type="match status" value="1"/>
</dbReference>
<keyword evidence="1 3" id="KW-0238">DNA-binding</keyword>
<dbReference type="InterPro" id="IPR044068">
    <property type="entry name" value="CB"/>
</dbReference>
<evidence type="ECO:0000259" key="4">
    <source>
        <dbReference type="PROSITE" id="PS51900"/>
    </source>
</evidence>
<gene>
    <name evidence="5" type="ORF">QNJ86_12700</name>
</gene>
<dbReference type="RefSeq" id="WP_283833013.1">
    <property type="nucleotide sequence ID" value="NZ_JASJEU010000024.1"/>
</dbReference>
<evidence type="ECO:0000256" key="1">
    <source>
        <dbReference type="ARBA" id="ARBA00023125"/>
    </source>
</evidence>
<dbReference type="Gene3D" id="1.10.150.130">
    <property type="match status" value="1"/>
</dbReference>
<reference evidence="5 6" key="1">
    <citation type="submission" date="2023-05" db="EMBL/GenBank/DDBJ databases">
        <title>Gordonibacter KGMB12511T sp. nov., isolated from faeces of healthy Korean.</title>
        <authorList>
            <person name="Kim H.S."/>
            <person name="Kim J.-S."/>
            <person name="Suh M.K."/>
            <person name="Eom M.K."/>
            <person name="Do H.E."/>
            <person name="Lee J.-S."/>
        </authorList>
    </citation>
    <scope>NUCLEOTIDE SEQUENCE [LARGE SCALE GENOMIC DNA]</scope>
    <source>
        <strain evidence="5 6">KGMB12511</strain>
    </source>
</reference>
<sequence length="302" mass="34383">MWYLPWINRRVAEGKTKDNTRKAYLICWRNIVAPEWSNVPLDSVKPERVQRWFLTLSTGNASHAIVVLRRIFDFAVQYELVESNKFRLTYEMPTRKKSVRTTDTYDLQQANAVFERVHGALVEAPYILACFGSARSGEALGVRASEVSLVQSHGMQLATVPIVRRMEKEGDTPMPDGDLKNPQSVRTIVIPEPYGTRLYEIAQTKICDGIEWLADRGDGLPFNVMSLKYAWIAEIEEDAIPFANLRNSWRTFAQYDWGIDFDTLEFLMGHIPPGVSGKHYLRPTVENLVNAVAKAMVQSQVT</sequence>
<protein>
    <recommendedName>
        <fullName evidence="4">Core-binding (CB) domain-containing protein</fullName>
    </recommendedName>
</protein>
<keyword evidence="2" id="KW-0233">DNA recombination</keyword>
<dbReference type="InterPro" id="IPR013762">
    <property type="entry name" value="Integrase-like_cat_sf"/>
</dbReference>
<dbReference type="Proteomes" id="UP001232750">
    <property type="component" value="Unassembled WGS sequence"/>
</dbReference>